<accession>A0ACC2IPQ9</accession>
<gene>
    <name evidence="1" type="ORF">OPT61_g1605</name>
</gene>
<reference evidence="1" key="1">
    <citation type="submission" date="2022-11" db="EMBL/GenBank/DDBJ databases">
        <title>Genome Sequence of Boeremia exigua.</title>
        <authorList>
            <person name="Buettner E."/>
        </authorList>
    </citation>
    <scope>NUCLEOTIDE SEQUENCE</scope>
    <source>
        <strain evidence="1">CU02</strain>
    </source>
</reference>
<keyword evidence="2" id="KW-1185">Reference proteome</keyword>
<dbReference type="EMBL" id="JAPHNI010000065">
    <property type="protein sequence ID" value="KAJ8117134.1"/>
    <property type="molecule type" value="Genomic_DNA"/>
</dbReference>
<comment type="caution">
    <text evidence="1">The sequence shown here is derived from an EMBL/GenBank/DDBJ whole genome shotgun (WGS) entry which is preliminary data.</text>
</comment>
<protein>
    <submittedName>
        <fullName evidence="1">Uncharacterized protein</fullName>
    </submittedName>
</protein>
<proteinExistence type="predicted"/>
<sequence length="250" mass="27427">MFTTLSGDPQCFEPQPVWSQAQKHEASAQIQHLINLLDLTDLMNANPQQSYNTYPQDLGVPSLNPYAVKTPLSTSPPAPFSTTEYIELDTNNPGYTSLQTEPNSTTIQPTPLPTLLPSQHHAIPHPKPWNLDDLARTVHLTQARKLCKRLLGAAQEEAIFQAKNIAHIDQELYGLRYGEQRGGPRRRYDCETNAGVSRTAPVSGSGDAGADVNANVPSFMMEYLPAPERGGAPDDEPGTRRCPHEYTGGL</sequence>
<organism evidence="1 2">
    <name type="scientific">Boeremia exigua</name>
    <dbReference type="NCBI Taxonomy" id="749465"/>
    <lineage>
        <taxon>Eukaryota</taxon>
        <taxon>Fungi</taxon>
        <taxon>Dikarya</taxon>
        <taxon>Ascomycota</taxon>
        <taxon>Pezizomycotina</taxon>
        <taxon>Dothideomycetes</taxon>
        <taxon>Pleosporomycetidae</taxon>
        <taxon>Pleosporales</taxon>
        <taxon>Pleosporineae</taxon>
        <taxon>Didymellaceae</taxon>
        <taxon>Boeremia</taxon>
    </lineage>
</organism>
<evidence type="ECO:0000313" key="1">
    <source>
        <dbReference type="EMBL" id="KAJ8117134.1"/>
    </source>
</evidence>
<evidence type="ECO:0000313" key="2">
    <source>
        <dbReference type="Proteomes" id="UP001153331"/>
    </source>
</evidence>
<name>A0ACC2IPQ9_9PLEO</name>
<dbReference type="Proteomes" id="UP001153331">
    <property type="component" value="Unassembled WGS sequence"/>
</dbReference>